<gene>
    <name evidence="2" type="ORF">IAA47_07690</name>
</gene>
<evidence type="ECO:0000256" key="1">
    <source>
        <dbReference type="SAM" id="Phobius"/>
    </source>
</evidence>
<accession>A0A9E2NZ94</accession>
<keyword evidence="1" id="KW-1133">Transmembrane helix</keyword>
<proteinExistence type="predicted"/>
<sequence>MNEYDPRTLFFTTIMYIILLAITKTYLGVLFILPFLLGHILIFSIKLENLRKVLKYSITLFLSIV</sequence>
<evidence type="ECO:0000313" key="3">
    <source>
        <dbReference type="Proteomes" id="UP000724657"/>
    </source>
</evidence>
<protein>
    <submittedName>
        <fullName evidence="2">Uncharacterized protein</fullName>
    </submittedName>
</protein>
<reference evidence="2" key="1">
    <citation type="journal article" date="2021" name="PeerJ">
        <title>Extensive microbial diversity within the chicken gut microbiome revealed by metagenomics and culture.</title>
        <authorList>
            <person name="Gilroy R."/>
            <person name="Ravi A."/>
            <person name="Getino M."/>
            <person name="Pursley I."/>
            <person name="Horton D.L."/>
            <person name="Alikhan N.F."/>
            <person name="Baker D."/>
            <person name="Gharbi K."/>
            <person name="Hall N."/>
            <person name="Watson M."/>
            <person name="Adriaenssens E.M."/>
            <person name="Foster-Nyarko E."/>
            <person name="Jarju S."/>
            <person name="Secka A."/>
            <person name="Antonio M."/>
            <person name="Oren A."/>
            <person name="Chaudhuri R.R."/>
            <person name="La Ragione R."/>
            <person name="Hildebrand F."/>
            <person name="Pallen M.J."/>
        </authorList>
    </citation>
    <scope>NUCLEOTIDE SEQUENCE</scope>
    <source>
        <strain evidence="2">A6-441</strain>
    </source>
</reference>
<organism evidence="2 3">
    <name type="scientific">Candidatus Fusobacterium pullicola</name>
    <dbReference type="NCBI Taxonomy" id="2838601"/>
    <lineage>
        <taxon>Bacteria</taxon>
        <taxon>Fusobacteriati</taxon>
        <taxon>Fusobacteriota</taxon>
        <taxon>Fusobacteriia</taxon>
        <taxon>Fusobacteriales</taxon>
        <taxon>Fusobacteriaceae</taxon>
        <taxon>Fusobacterium</taxon>
    </lineage>
</organism>
<keyword evidence="1" id="KW-0812">Transmembrane</keyword>
<dbReference type="EMBL" id="JAHLFN010000068">
    <property type="protein sequence ID" value="MBU3842846.1"/>
    <property type="molecule type" value="Genomic_DNA"/>
</dbReference>
<feature type="transmembrane region" description="Helical" evidence="1">
    <location>
        <begin position="14"/>
        <end position="42"/>
    </location>
</feature>
<evidence type="ECO:0000313" key="2">
    <source>
        <dbReference type="EMBL" id="MBU3842846.1"/>
    </source>
</evidence>
<dbReference type="Proteomes" id="UP000724657">
    <property type="component" value="Unassembled WGS sequence"/>
</dbReference>
<reference evidence="2" key="2">
    <citation type="submission" date="2021-04" db="EMBL/GenBank/DDBJ databases">
        <authorList>
            <person name="Gilroy R."/>
        </authorList>
    </citation>
    <scope>NUCLEOTIDE SEQUENCE</scope>
    <source>
        <strain evidence="2">A6-441</strain>
    </source>
</reference>
<keyword evidence="1" id="KW-0472">Membrane</keyword>
<dbReference type="AlphaFoldDB" id="A0A9E2NZ94"/>
<name>A0A9E2NZ94_9FUSO</name>
<comment type="caution">
    <text evidence="2">The sequence shown here is derived from an EMBL/GenBank/DDBJ whole genome shotgun (WGS) entry which is preliminary data.</text>
</comment>
<feature type="non-terminal residue" evidence="2">
    <location>
        <position position="65"/>
    </location>
</feature>